<dbReference type="EMBL" id="LVJN01000015">
    <property type="protein sequence ID" value="OSM07024.1"/>
    <property type="molecule type" value="Genomic_DNA"/>
</dbReference>
<evidence type="ECO:0008006" key="5">
    <source>
        <dbReference type="Google" id="ProtNLM"/>
    </source>
</evidence>
<keyword evidence="2" id="KW-0732">Signal</keyword>
<dbReference type="AlphaFoldDB" id="A0A1Y2KAR5"/>
<accession>A0A1Y2KAR5</accession>
<keyword evidence="1" id="KW-0812">Transmembrane</keyword>
<organism evidence="3 4">
    <name type="scientific">Magnetofaba australis IT-1</name>
    <dbReference type="NCBI Taxonomy" id="1434232"/>
    <lineage>
        <taxon>Bacteria</taxon>
        <taxon>Pseudomonadati</taxon>
        <taxon>Pseudomonadota</taxon>
        <taxon>Magnetococcia</taxon>
        <taxon>Magnetococcales</taxon>
        <taxon>Magnetococcaceae</taxon>
        <taxon>Magnetofaba</taxon>
    </lineage>
</organism>
<protein>
    <recommendedName>
        <fullName evidence="5">Phage coat protein</fullName>
    </recommendedName>
</protein>
<name>A0A1Y2KAR5_9PROT</name>
<dbReference type="STRING" id="1434232.MAIT1_00071"/>
<gene>
    <name evidence="3" type="ORF">MAIT1_00071</name>
</gene>
<evidence type="ECO:0000256" key="2">
    <source>
        <dbReference type="SAM" id="SignalP"/>
    </source>
</evidence>
<evidence type="ECO:0000313" key="3">
    <source>
        <dbReference type="EMBL" id="OSM07024.1"/>
    </source>
</evidence>
<evidence type="ECO:0000313" key="4">
    <source>
        <dbReference type="Proteomes" id="UP000194003"/>
    </source>
</evidence>
<feature type="chain" id="PRO_5012982918" description="Phage coat protein" evidence="2">
    <location>
        <begin position="30"/>
        <end position="78"/>
    </location>
</feature>
<reference evidence="3 4" key="1">
    <citation type="journal article" date="2016" name="BMC Genomics">
        <title>Combined genomic and structural analyses of a cultured magnetotactic bacterium reveals its niche adaptation to a dynamic environment.</title>
        <authorList>
            <person name="Araujo A.C."/>
            <person name="Morillo V."/>
            <person name="Cypriano J."/>
            <person name="Teixeira L.C."/>
            <person name="Leao P."/>
            <person name="Lyra S."/>
            <person name="Almeida L.G."/>
            <person name="Bazylinski D.A."/>
            <person name="Vasconcellos A.T."/>
            <person name="Abreu F."/>
            <person name="Lins U."/>
        </authorList>
    </citation>
    <scope>NUCLEOTIDE SEQUENCE [LARGE SCALE GENOMIC DNA]</scope>
    <source>
        <strain evidence="3 4">IT-1</strain>
    </source>
</reference>
<evidence type="ECO:0000256" key="1">
    <source>
        <dbReference type="SAM" id="Phobius"/>
    </source>
</evidence>
<proteinExistence type="predicted"/>
<dbReference type="RefSeq" id="WP_085440926.1">
    <property type="nucleotide sequence ID" value="NZ_LVJN01000015.1"/>
</dbReference>
<keyword evidence="1" id="KW-0472">Membrane</keyword>
<comment type="caution">
    <text evidence="3">The sequence shown here is derived from an EMBL/GenBank/DDBJ whole genome shotgun (WGS) entry which is preliminary data.</text>
</comment>
<keyword evidence="1" id="KW-1133">Transmembrane helix</keyword>
<sequence length="78" mass="8053">MKKIFDRKGKVAGIGLGMLSAFMAAPAMAAESAWVTAFKSGELVQLSEDITAAGVAMLGLIAAVATIRFVIIAIRGVK</sequence>
<feature type="transmembrane region" description="Helical" evidence="1">
    <location>
        <begin position="53"/>
        <end position="74"/>
    </location>
</feature>
<dbReference type="Proteomes" id="UP000194003">
    <property type="component" value="Unassembled WGS sequence"/>
</dbReference>
<keyword evidence="4" id="KW-1185">Reference proteome</keyword>
<feature type="signal peptide" evidence="2">
    <location>
        <begin position="1"/>
        <end position="29"/>
    </location>
</feature>